<feature type="compositionally biased region" description="Basic residues" evidence="2">
    <location>
        <begin position="382"/>
        <end position="391"/>
    </location>
</feature>
<proteinExistence type="inferred from homology"/>
<dbReference type="InterPro" id="IPR050231">
    <property type="entry name" value="Iron_ascorbate_oxido_reductase"/>
</dbReference>
<reference evidence="4 5" key="1">
    <citation type="submission" date="2016-07" db="EMBL/GenBank/DDBJ databases">
        <title>Pervasive Adenine N6-methylation of Active Genes in Fungi.</title>
        <authorList>
            <consortium name="DOE Joint Genome Institute"/>
            <person name="Mondo S.J."/>
            <person name="Dannebaum R.O."/>
            <person name="Kuo R.C."/>
            <person name="Labutti K."/>
            <person name="Haridas S."/>
            <person name="Kuo A."/>
            <person name="Salamov A."/>
            <person name="Ahrendt S.R."/>
            <person name="Lipzen A."/>
            <person name="Sullivan W."/>
            <person name="Andreopoulos W.B."/>
            <person name="Clum A."/>
            <person name="Lindquist E."/>
            <person name="Daum C."/>
            <person name="Ramamoorthy G.K."/>
            <person name="Gryganskyi A."/>
            <person name="Culley D."/>
            <person name="Magnuson J.K."/>
            <person name="James T.Y."/>
            <person name="O'Malley M.A."/>
            <person name="Stajich J.E."/>
            <person name="Spatafora J.W."/>
            <person name="Visel A."/>
            <person name="Grigoriev I.V."/>
        </authorList>
    </citation>
    <scope>NUCLEOTIDE SEQUENCE [LARGE SCALE GENOMIC DNA]</scope>
    <source>
        <strain evidence="4 5">NRRL 1336</strain>
    </source>
</reference>
<evidence type="ECO:0000313" key="5">
    <source>
        <dbReference type="Proteomes" id="UP000193560"/>
    </source>
</evidence>
<evidence type="ECO:0000259" key="3">
    <source>
        <dbReference type="PROSITE" id="PS51471"/>
    </source>
</evidence>
<keyword evidence="1" id="KW-0479">Metal-binding</keyword>
<dbReference type="OrthoDB" id="288590at2759"/>
<dbReference type="Pfam" id="PF14226">
    <property type="entry name" value="DIOX_N"/>
    <property type="match status" value="1"/>
</dbReference>
<dbReference type="AlphaFoldDB" id="A0A1X2IWX1"/>
<organism evidence="4 5">
    <name type="scientific">Absidia repens</name>
    <dbReference type="NCBI Taxonomy" id="90262"/>
    <lineage>
        <taxon>Eukaryota</taxon>
        <taxon>Fungi</taxon>
        <taxon>Fungi incertae sedis</taxon>
        <taxon>Mucoromycota</taxon>
        <taxon>Mucoromycotina</taxon>
        <taxon>Mucoromycetes</taxon>
        <taxon>Mucorales</taxon>
        <taxon>Cunninghamellaceae</taxon>
        <taxon>Absidia</taxon>
    </lineage>
</organism>
<sequence length="415" mass="47811">MSTKRNFRTIDLANFEQRKESIIKDIMTAATEQGFFYVINHGISDKEIQTMFETGQQFFALPDSTKANYPLDVPRNAGWEKFAQLRPQTGLPDLKESMQLAFHHIPDLWPTQQDVPNFQPKVQHFMEQCNTVSQQLLECFALGLGFPQDFFTRCHDVSQPDSLNSLRFQHYFDLTGTFLDEKTMSTPEAKTEMGHCSLEDSVDDLDEYYRAGPHTDPDTLTLLFQNNPGHDALEACQDRDDVTQFVQGTHWLPLCPQKNELVCNIGDMLMRWSDDLLKSNFHRVKRPTEDLSSRYTIAYFTQANKSAIIQGRTKYTEPLTAGDFLRQAMERNHQRVKMLIDQRIARKKQQQQHQPRQQSSESQSNQSADDDDGDKTHDYHNNHNHHRHHLHLQSSSSPSSTSPQQTTTLAPVLAI</sequence>
<evidence type="ECO:0000313" key="4">
    <source>
        <dbReference type="EMBL" id="ORZ23555.1"/>
    </source>
</evidence>
<comment type="caution">
    <text evidence="4">The sequence shown here is derived from an EMBL/GenBank/DDBJ whole genome shotgun (WGS) entry which is preliminary data.</text>
</comment>
<dbReference type="InterPro" id="IPR044861">
    <property type="entry name" value="IPNS-like_FE2OG_OXY"/>
</dbReference>
<dbReference type="EMBL" id="MCGE01000003">
    <property type="protein sequence ID" value="ORZ23555.1"/>
    <property type="molecule type" value="Genomic_DNA"/>
</dbReference>
<protein>
    <recommendedName>
        <fullName evidence="3">Fe2OG dioxygenase domain-containing protein</fullName>
    </recommendedName>
</protein>
<evidence type="ECO:0000256" key="1">
    <source>
        <dbReference type="RuleBase" id="RU003682"/>
    </source>
</evidence>
<dbReference type="STRING" id="90262.A0A1X2IWX1"/>
<feature type="region of interest" description="Disordered" evidence="2">
    <location>
        <begin position="344"/>
        <end position="415"/>
    </location>
</feature>
<feature type="compositionally biased region" description="Low complexity" evidence="2">
    <location>
        <begin position="392"/>
        <end position="409"/>
    </location>
</feature>
<feature type="domain" description="Fe2OG dioxygenase" evidence="3">
    <location>
        <begin position="162"/>
        <end position="303"/>
    </location>
</feature>
<dbReference type="InterPro" id="IPR026992">
    <property type="entry name" value="DIOX_N"/>
</dbReference>
<dbReference type="GO" id="GO:0016491">
    <property type="term" value="F:oxidoreductase activity"/>
    <property type="evidence" value="ECO:0007669"/>
    <property type="project" value="UniProtKB-KW"/>
</dbReference>
<name>A0A1X2IWX1_9FUNG</name>
<keyword evidence="1" id="KW-0408">Iron</keyword>
<keyword evidence="1" id="KW-0560">Oxidoreductase</keyword>
<evidence type="ECO:0000256" key="2">
    <source>
        <dbReference type="SAM" id="MobiDB-lite"/>
    </source>
</evidence>
<dbReference type="SUPFAM" id="SSF51197">
    <property type="entry name" value="Clavaminate synthase-like"/>
    <property type="match status" value="1"/>
</dbReference>
<feature type="compositionally biased region" description="Low complexity" evidence="2">
    <location>
        <begin position="351"/>
        <end position="367"/>
    </location>
</feature>
<dbReference type="Gene3D" id="2.60.120.330">
    <property type="entry name" value="B-lactam Antibiotic, Isopenicillin N Synthase, Chain"/>
    <property type="match status" value="1"/>
</dbReference>
<accession>A0A1X2IWX1</accession>
<gene>
    <name evidence="4" type="ORF">BCR42DRAFT_447229</name>
</gene>
<dbReference type="PROSITE" id="PS51471">
    <property type="entry name" value="FE2OG_OXY"/>
    <property type="match status" value="1"/>
</dbReference>
<keyword evidence="5" id="KW-1185">Reference proteome</keyword>
<comment type="similarity">
    <text evidence="1">Belongs to the iron/ascorbate-dependent oxidoreductase family.</text>
</comment>
<dbReference type="InterPro" id="IPR005123">
    <property type="entry name" value="Oxoglu/Fe-dep_dioxygenase_dom"/>
</dbReference>
<dbReference type="GO" id="GO:0046872">
    <property type="term" value="F:metal ion binding"/>
    <property type="evidence" value="ECO:0007669"/>
    <property type="project" value="UniProtKB-KW"/>
</dbReference>
<dbReference type="Proteomes" id="UP000193560">
    <property type="component" value="Unassembled WGS sequence"/>
</dbReference>
<dbReference type="InterPro" id="IPR027443">
    <property type="entry name" value="IPNS-like_sf"/>
</dbReference>
<dbReference type="Pfam" id="PF03171">
    <property type="entry name" value="2OG-FeII_Oxy"/>
    <property type="match status" value="1"/>
</dbReference>
<dbReference type="PANTHER" id="PTHR47990">
    <property type="entry name" value="2-OXOGLUTARATE (2OG) AND FE(II)-DEPENDENT OXYGENASE SUPERFAMILY PROTEIN-RELATED"/>
    <property type="match status" value="1"/>
</dbReference>